<organism evidence="2">
    <name type="scientific">Mantoniella antarctica</name>
    <dbReference type="NCBI Taxonomy" id="81844"/>
    <lineage>
        <taxon>Eukaryota</taxon>
        <taxon>Viridiplantae</taxon>
        <taxon>Chlorophyta</taxon>
        <taxon>Mamiellophyceae</taxon>
        <taxon>Mamiellales</taxon>
        <taxon>Mamiellaceae</taxon>
        <taxon>Mantoniella</taxon>
    </lineage>
</organism>
<evidence type="ECO:0000313" key="2">
    <source>
        <dbReference type="EMBL" id="CAD8706137.1"/>
    </source>
</evidence>
<dbReference type="InterPro" id="IPR002925">
    <property type="entry name" value="Dienelactn_hydro"/>
</dbReference>
<dbReference type="Gene3D" id="3.40.50.1820">
    <property type="entry name" value="alpha/beta hydrolase"/>
    <property type="match status" value="1"/>
</dbReference>
<dbReference type="PANTHER" id="PTHR46623:SF6">
    <property type="entry name" value="ALPHA_BETA-HYDROLASES SUPERFAMILY PROTEIN"/>
    <property type="match status" value="1"/>
</dbReference>
<reference evidence="2" key="1">
    <citation type="submission" date="2021-01" db="EMBL/GenBank/DDBJ databases">
        <authorList>
            <person name="Corre E."/>
            <person name="Pelletier E."/>
            <person name="Niang G."/>
            <person name="Scheremetjew M."/>
            <person name="Finn R."/>
            <person name="Kale V."/>
            <person name="Holt S."/>
            <person name="Cochrane G."/>
            <person name="Meng A."/>
            <person name="Brown T."/>
            <person name="Cohen L."/>
        </authorList>
    </citation>
    <scope>NUCLEOTIDE SEQUENCE</scope>
    <source>
        <strain evidence="2">SL-175</strain>
    </source>
</reference>
<dbReference type="AlphaFoldDB" id="A0A7S0SG32"/>
<accession>A0A7S0SG32</accession>
<dbReference type="InterPro" id="IPR051049">
    <property type="entry name" value="Dienelactone_hydrolase-like"/>
</dbReference>
<evidence type="ECO:0000259" key="1">
    <source>
        <dbReference type="Pfam" id="PF01738"/>
    </source>
</evidence>
<dbReference type="SUPFAM" id="SSF53474">
    <property type="entry name" value="alpha/beta-Hydrolases"/>
    <property type="match status" value="1"/>
</dbReference>
<dbReference type="PANTHER" id="PTHR46623">
    <property type="entry name" value="CARBOXYMETHYLENEBUTENOLIDASE-RELATED"/>
    <property type="match status" value="1"/>
</dbReference>
<dbReference type="EMBL" id="HBFC01015035">
    <property type="protein sequence ID" value="CAD8706137.1"/>
    <property type="molecule type" value="Transcribed_RNA"/>
</dbReference>
<feature type="domain" description="Dienelactone hydrolase" evidence="1">
    <location>
        <begin position="22"/>
        <end position="234"/>
    </location>
</feature>
<gene>
    <name evidence="2" type="ORF">MANT1106_LOCUS8820</name>
</gene>
<dbReference type="InterPro" id="IPR029058">
    <property type="entry name" value="AB_hydrolase_fold"/>
</dbReference>
<dbReference type="Pfam" id="PF01738">
    <property type="entry name" value="DLH"/>
    <property type="match status" value="1"/>
</dbReference>
<proteinExistence type="predicted"/>
<sequence length="236" mass="25532">MEMAKVSFGDDAIPGYECGDKTLPGVIVLQEWWGVTENIKKQALYISSKGYRCLVPDLYKGKLGVTAEEAHHLMGNLDWSKAKGEICEAAKYLKATGAQKVGVVGFCMGGALTLIGAQHSDDVDCAAPFYGTPDRAICQPEKITKPVQGHFGADDNMAGFSDPTAAAQLAENLKAAGGDYEVFSYPGVGHAFMNDLPEPYPDFEARKASQGFPGYDEGQVILAWQRLIAFFDKHLQ</sequence>
<dbReference type="GO" id="GO:0016787">
    <property type="term" value="F:hydrolase activity"/>
    <property type="evidence" value="ECO:0007669"/>
    <property type="project" value="InterPro"/>
</dbReference>
<protein>
    <recommendedName>
        <fullName evidence="1">Dienelactone hydrolase domain-containing protein</fullName>
    </recommendedName>
</protein>
<name>A0A7S0SG32_9CHLO</name>